<dbReference type="AlphaFoldDB" id="A0A4V3XDH3"/>
<proteinExistence type="predicted"/>
<accession>A0A4V3XDH3</accession>
<keyword evidence="2" id="KW-1185">Reference proteome</keyword>
<comment type="caution">
    <text evidence="1">The sequence shown here is derived from an EMBL/GenBank/DDBJ whole genome shotgun (WGS) entry which is preliminary data.</text>
</comment>
<dbReference type="Proteomes" id="UP000308199">
    <property type="component" value="Unassembled WGS sequence"/>
</dbReference>
<gene>
    <name evidence="1" type="ORF">EW145_g1784</name>
</gene>
<dbReference type="EMBL" id="SGPK01000053">
    <property type="protein sequence ID" value="THH09773.1"/>
    <property type="molecule type" value="Genomic_DNA"/>
</dbReference>
<sequence length="80" mass="8657">MTDKVLAQAPGDDCFRAVQHSGEPKGSIEKIAGVDTYVATPPQLSRGQPAKGVILFYADVYGPLFINNKLLQDYFAEQVG</sequence>
<evidence type="ECO:0000313" key="1">
    <source>
        <dbReference type="EMBL" id="THH09773.1"/>
    </source>
</evidence>
<name>A0A4V3XDH3_9AGAM</name>
<organism evidence="1 2">
    <name type="scientific">Phellinidium pouzarii</name>
    <dbReference type="NCBI Taxonomy" id="167371"/>
    <lineage>
        <taxon>Eukaryota</taxon>
        <taxon>Fungi</taxon>
        <taxon>Dikarya</taxon>
        <taxon>Basidiomycota</taxon>
        <taxon>Agaricomycotina</taxon>
        <taxon>Agaricomycetes</taxon>
        <taxon>Hymenochaetales</taxon>
        <taxon>Hymenochaetaceae</taxon>
        <taxon>Phellinidium</taxon>
    </lineage>
</organism>
<evidence type="ECO:0000313" key="2">
    <source>
        <dbReference type="Proteomes" id="UP000308199"/>
    </source>
</evidence>
<dbReference type="OrthoDB" id="1393670at2759"/>
<reference evidence="1 2" key="1">
    <citation type="submission" date="2019-02" db="EMBL/GenBank/DDBJ databases">
        <title>Genome sequencing of the rare red list fungi Phellinidium pouzarii.</title>
        <authorList>
            <person name="Buettner E."/>
            <person name="Kellner H."/>
        </authorList>
    </citation>
    <scope>NUCLEOTIDE SEQUENCE [LARGE SCALE GENOMIC DNA]</scope>
    <source>
        <strain evidence="1 2">DSM 108285</strain>
    </source>
</reference>
<protein>
    <recommendedName>
        <fullName evidence="3">Dienelactone hydrolase domain-containing protein</fullName>
    </recommendedName>
</protein>
<evidence type="ECO:0008006" key="3">
    <source>
        <dbReference type="Google" id="ProtNLM"/>
    </source>
</evidence>